<dbReference type="InterPro" id="IPR027417">
    <property type="entry name" value="P-loop_NTPase"/>
</dbReference>
<dbReference type="Gene3D" id="1.10.10.60">
    <property type="entry name" value="Homeodomain-like"/>
    <property type="match status" value="1"/>
</dbReference>
<evidence type="ECO:0000313" key="7">
    <source>
        <dbReference type="Proteomes" id="UP001187346"/>
    </source>
</evidence>
<evidence type="ECO:0000313" key="6">
    <source>
        <dbReference type="EMBL" id="MDV7217467.1"/>
    </source>
</evidence>
<dbReference type="PANTHER" id="PTHR32071">
    <property type="entry name" value="TRANSCRIPTIONAL REGULATORY PROTEIN"/>
    <property type="match status" value="1"/>
</dbReference>
<dbReference type="InterPro" id="IPR009057">
    <property type="entry name" value="Homeodomain-like_sf"/>
</dbReference>
<evidence type="ECO:0000256" key="2">
    <source>
        <dbReference type="ARBA" id="ARBA00022840"/>
    </source>
</evidence>
<organism evidence="6 7">
    <name type="scientific">Streptomyces prunicolor</name>
    <dbReference type="NCBI Taxonomy" id="67348"/>
    <lineage>
        <taxon>Bacteria</taxon>
        <taxon>Bacillati</taxon>
        <taxon>Actinomycetota</taxon>
        <taxon>Actinomycetes</taxon>
        <taxon>Kitasatosporales</taxon>
        <taxon>Streptomycetaceae</taxon>
        <taxon>Streptomyces</taxon>
    </lineage>
</organism>
<dbReference type="InterPro" id="IPR058031">
    <property type="entry name" value="AAA_lid_NorR"/>
</dbReference>
<dbReference type="SUPFAM" id="SSF52540">
    <property type="entry name" value="P-loop containing nucleoside triphosphate hydrolases"/>
    <property type="match status" value="1"/>
</dbReference>
<reference evidence="6 7" key="1">
    <citation type="submission" date="2023-10" db="EMBL/GenBank/DDBJ databases">
        <title>Characterization of rhizosphere-enriched actinobacteria from wheat plants lab-grown on chernevaya soil.</title>
        <authorList>
            <person name="Tikhonova E.N."/>
            <person name="Konopkin A."/>
            <person name="Kravchenko I.K."/>
        </authorList>
    </citation>
    <scope>NUCLEOTIDE SEQUENCE [LARGE SCALE GENOMIC DNA]</scope>
    <source>
        <strain evidence="6 7">RR29</strain>
    </source>
</reference>
<dbReference type="InterPro" id="IPR002078">
    <property type="entry name" value="Sigma_54_int"/>
</dbReference>
<evidence type="ECO:0000256" key="1">
    <source>
        <dbReference type="ARBA" id="ARBA00022741"/>
    </source>
</evidence>
<sequence length="549" mass="60498">MVRTEIVESWRRSRLNGVDPDRVPCVEGEPSLDSRTARVAIPVLTSMADVLIGANTSLLLSAPDGTLLWRWDEDSLLRSRLNRSSVVIGTRWSEDVIGTNGLGTALETARAVTVNGTEHFNEALHDFACAGAPIRHPVTHRVTGVLSVTSLVEHASSLMAPTLLRLAHDIEEELYGETSMHERQMLRHFLAERRRTRSAVVVVSADVVIANSLATSMDLDHSALWQRIEGGPDDVIGLELSSGSRVTVCRPVHRGGVLVGAVVVAEEMPASAVVRPTPTRARDPRRQERPWIRVVAQLRSTASTTDRLLVVGEHGTGKRAALRAAVADSDIAYRELDCATVDEVGHEQWLADARALVEHVDELLVLAHLDDLDDRTCRALATILDRAPRIDGSDLRLAATVSAAAFHSDLLPRVILDQFPPLTFEIPPLRKRTDDALTRLVDQGVGMPRLSHEVIQAVQRHPWPGNHRQLEEFRRWLVRQNRPVVTTADLPPAWLHEVTRGHLTAMQAAESDAIATALREHGGNKAAAATALGISRSSLYRKLREYRLR</sequence>
<keyword evidence="7" id="KW-1185">Reference proteome</keyword>
<dbReference type="Pfam" id="PF25601">
    <property type="entry name" value="AAA_lid_14"/>
    <property type="match status" value="1"/>
</dbReference>
<dbReference type="Gene3D" id="3.30.450.40">
    <property type="match status" value="1"/>
</dbReference>
<keyword evidence="3" id="KW-0805">Transcription regulation</keyword>
<dbReference type="RefSeq" id="WP_317771773.1">
    <property type="nucleotide sequence ID" value="NZ_JAWMAJ010000046.1"/>
</dbReference>
<keyword evidence="1" id="KW-0547">Nucleotide-binding</keyword>
<dbReference type="Proteomes" id="UP001187346">
    <property type="component" value="Unassembled WGS sequence"/>
</dbReference>
<proteinExistence type="predicted"/>
<comment type="caution">
    <text evidence="6">The sequence shown here is derived from an EMBL/GenBank/DDBJ whole genome shotgun (WGS) entry which is preliminary data.</text>
</comment>
<evidence type="ECO:0000259" key="5">
    <source>
        <dbReference type="PROSITE" id="PS50045"/>
    </source>
</evidence>
<dbReference type="Gene3D" id="3.40.50.300">
    <property type="entry name" value="P-loop containing nucleotide triphosphate hydrolases"/>
    <property type="match status" value="1"/>
</dbReference>
<dbReference type="PROSITE" id="PS50045">
    <property type="entry name" value="SIGMA54_INTERACT_4"/>
    <property type="match status" value="1"/>
</dbReference>
<gene>
    <name evidence="6" type="ORF">R5A26_16055</name>
</gene>
<evidence type="ECO:0000256" key="3">
    <source>
        <dbReference type="ARBA" id="ARBA00023015"/>
    </source>
</evidence>
<keyword evidence="2" id="KW-0067">ATP-binding</keyword>
<keyword evidence="4" id="KW-0804">Transcription</keyword>
<evidence type="ECO:0000256" key="4">
    <source>
        <dbReference type="ARBA" id="ARBA00023163"/>
    </source>
</evidence>
<dbReference type="Pfam" id="PF02954">
    <property type="entry name" value="HTH_8"/>
    <property type="match status" value="1"/>
</dbReference>
<dbReference type="PANTHER" id="PTHR32071:SF57">
    <property type="entry name" value="C4-DICARBOXYLATE TRANSPORT TRANSCRIPTIONAL REGULATORY PROTEIN DCTD"/>
    <property type="match status" value="1"/>
</dbReference>
<dbReference type="SUPFAM" id="SSF46689">
    <property type="entry name" value="Homeodomain-like"/>
    <property type="match status" value="1"/>
</dbReference>
<dbReference type="PRINTS" id="PR01590">
    <property type="entry name" value="HTHFIS"/>
</dbReference>
<accession>A0ABU4FA58</accession>
<dbReference type="Gene3D" id="1.10.8.60">
    <property type="match status" value="1"/>
</dbReference>
<dbReference type="InterPro" id="IPR002197">
    <property type="entry name" value="HTH_Fis"/>
</dbReference>
<protein>
    <submittedName>
        <fullName evidence="6">Helix-turn-helix domain-containing protein</fullName>
    </submittedName>
</protein>
<name>A0ABU4FA58_9ACTN</name>
<feature type="domain" description="Sigma-54 factor interaction" evidence="5">
    <location>
        <begin position="298"/>
        <end position="479"/>
    </location>
</feature>
<dbReference type="EMBL" id="JAWMAJ010000046">
    <property type="protein sequence ID" value="MDV7217467.1"/>
    <property type="molecule type" value="Genomic_DNA"/>
</dbReference>
<dbReference type="InterPro" id="IPR029016">
    <property type="entry name" value="GAF-like_dom_sf"/>
</dbReference>